<accession>A0A1J7J2X0</accession>
<feature type="compositionally biased region" description="Basic and acidic residues" evidence="1">
    <location>
        <begin position="81"/>
        <end position="92"/>
    </location>
</feature>
<protein>
    <submittedName>
        <fullName evidence="2">Uncharacterized protein</fullName>
    </submittedName>
</protein>
<dbReference type="InParanoid" id="A0A1J7J2X0"/>
<evidence type="ECO:0000313" key="3">
    <source>
        <dbReference type="Proteomes" id="UP000182658"/>
    </source>
</evidence>
<gene>
    <name evidence="2" type="ORF">CONLIGDRAFT_685792</name>
</gene>
<name>A0A1J7J2X0_9PEZI</name>
<feature type="region of interest" description="Disordered" evidence="1">
    <location>
        <begin position="63"/>
        <end position="95"/>
    </location>
</feature>
<dbReference type="AlphaFoldDB" id="A0A1J7J2X0"/>
<proteinExistence type="predicted"/>
<evidence type="ECO:0000256" key="1">
    <source>
        <dbReference type="SAM" id="MobiDB-lite"/>
    </source>
</evidence>
<organism evidence="2 3">
    <name type="scientific">Coniochaeta ligniaria NRRL 30616</name>
    <dbReference type="NCBI Taxonomy" id="1408157"/>
    <lineage>
        <taxon>Eukaryota</taxon>
        <taxon>Fungi</taxon>
        <taxon>Dikarya</taxon>
        <taxon>Ascomycota</taxon>
        <taxon>Pezizomycotina</taxon>
        <taxon>Sordariomycetes</taxon>
        <taxon>Sordariomycetidae</taxon>
        <taxon>Coniochaetales</taxon>
        <taxon>Coniochaetaceae</taxon>
        <taxon>Coniochaeta</taxon>
    </lineage>
</organism>
<sequence>MEMENHLGQILWHSVAILRKAGFTRREVMRAVKDDVDFVFGPDGEDVKDEDDDQDAVDGAMGTLNLGGEASKTQNLVGEANKTEKLDGDASKTENLCGDASQMEVAAEDDFVGGVSMVGREMDESVYDE</sequence>
<evidence type="ECO:0000313" key="2">
    <source>
        <dbReference type="EMBL" id="OIW24168.1"/>
    </source>
</evidence>
<dbReference type="Proteomes" id="UP000182658">
    <property type="component" value="Unassembled WGS sequence"/>
</dbReference>
<reference evidence="2 3" key="1">
    <citation type="submission" date="2016-10" db="EMBL/GenBank/DDBJ databases">
        <title>Draft genome sequence of Coniochaeta ligniaria NRRL30616, a lignocellulolytic fungus for bioabatement of inhibitors in plant biomass hydrolysates.</title>
        <authorList>
            <consortium name="DOE Joint Genome Institute"/>
            <person name="Jimenez D.J."/>
            <person name="Hector R.E."/>
            <person name="Riley R."/>
            <person name="Sun H."/>
            <person name="Grigoriev I.V."/>
            <person name="Van Elsas J.D."/>
            <person name="Nichols N.N."/>
        </authorList>
    </citation>
    <scope>NUCLEOTIDE SEQUENCE [LARGE SCALE GENOMIC DNA]</scope>
    <source>
        <strain evidence="2 3">NRRL 30616</strain>
    </source>
</reference>
<dbReference type="EMBL" id="KV875104">
    <property type="protein sequence ID" value="OIW24168.1"/>
    <property type="molecule type" value="Genomic_DNA"/>
</dbReference>
<keyword evidence="3" id="KW-1185">Reference proteome</keyword>